<sequence>MGPAMAVLADVEPGTGHKTGEGRLSWPVFLLTLAAVTSSSLSALSLYQLVVLRAEVEGLKSEVYRRREEGQETTHGRQTENISGRRGSQEPLSQPEPQKPFTLMRTRRWVSGTETLISQPCLQLLANSSRKTFRKEYSSSLYTGIPWQAGLKRGTALEEDHDSMIVREEGYYFVYSQVYYIDSTFAMGHVVIRRKRNVVGDEPQYVILFRCIQNMNPVHPYNTCYTGGIVKLESGDQLELLIPRTTANVSLDGDSTFMETEHTTNTAASHISKLAEQVKEKVRGRNVREQKKKGGNNRGLRRLECGEMECYVIISSASSLAFCSLSPGCFQLCNVFRQNMEIDQCLLESLPIGQRQRLVRRMRCDQIRAYYEREKALQRQQGGVKVRAPPTHRKKHRVRFCPANIIQDAIIRHDDKEVLRLLKEGADPNTPISSGGSLLHLCARHDNVFAAELLIERGLNVNLQDEDQWTALHVACVCDHADVVLLLLLSGVNVLLQDVNGNIPLDYACEGTETSYILRKHLEENGVDVSSMHTMKTQRPNTMLSDVRQLLATGGSLNQPNDDGVTLLHIACASGYRDVVSVLLESGADPHPADNNFWTPLHLAAKYGQISIVSQLLRHGANPTLLNCNQDKPSAKDIYTLSVAFHQWYRMPVLCVMSLDIAVSEPIADMLLNAEESWLKRLMDPSAPLPSTDQRYDGGSHDLNTPVKNLNPLGLSISKRDSFLEKCAMFREAGGALSRQPSQDIGLDGPFSSGASKLEQVKLMPPAPNDDLASLSELTDSSLLYEMQKRFGNDQIYTYIGHILLLVNPNKELPIYSTLVSQLYLSSTGRLCSSLPPHIFSSAERAYHMMLQERRPQCFILSGESGSGKTEACKHIVRHLTSRSSPKGFALEPRMKQVNCILEAFGHAKTQRNNNSSCFIKLLTIQYCDKRRTLLRARVHTYMLEKSRLVHLPPRQHSFNIFYLMAEGLSSEECSTLYLNNVLAHRYLSGGLPGENPPVATASTQSRERLAAVKQALRALGFNKQEVDSVFMLLSAVLHIGDLHFTALTDADTAFPSDLQLLERGDVITRRHTVEMSEQYRDQLAKAIYGRLFSYLVNSINDYLQGQDDSIGDPALEIGILDIFGFEEFQRNGFEQLCVNMTNERLRHYVSEVLFQQEQAECLQEGIAMETPRSPGNQPAVLDFFLQKPQGLLCVLDEESQSLRPAEQTLYKRLSTQLDSNPTHGLSFTTKDGNGNPPPKDQGPAFTVTHYAGQISYDFTGSLTRNKDSLPQNLLFTMKSSESVLLQQLFQSKLTQTGSLVPAAQGRVGLRGPKAALLLHRMPSASLVTASAVPQQPRRYYDLTKILKKKGSSSFLQRLERCGPITVAVQLRNSLSEVISKLQACTPHFVECVRPNDGGLPDSFDSFHVSTQLQYIGVLEMVRMIRYGYPVRLSFPGFLSRYKDLVVPSLGDKKKLSPEERCHAVLQQCKLQGWQIGSSKVFLRYWHADQLNDRCYQLHKKIITCQKVVRGWLARQRVHRRLSLQQKEEGSVQRFLQGAEDMGLRTYDQLVIQNASDIARESDRLRCHGSGLVNTLSNSPPLGERPEPVGKEEDQPVRRVVEKSGKVYEGPLNGSSRVIRHFRSSSVPTPLAMDTMVHSFPSPSIKAALQQVAHTNEDGAGGGGLSSPRKQPPPKPKRDPNTRLSASYEAVSAGLVMAAKESPTPEGYGSPAGSPPKSQLSPTDPAALSKPRPHSDDYTTMRKVPPPKPKRSPNTKLTGSYEEINAAAPHIHQLRPADVKLALLSRAGGFGGFGGLMQKAASVDAPQGVGLSLYQGQDEEDVYIEMLGSQPRARSLQEPPDSPEQADSEAVYEEMKYFPPEDGGTPAAVVTKVAKREALGLGLVGLGTSPPQNGDTKRMAAGSAALDIMLSQSSSNSGAPKTGKDGSCEIPAPFPNLLPHRPPLLVFPPSPVTCSPASDESPLTPLEVKKLPVFETNLNYATGPDSPLSPQYARQRADSSPSLTVLMPEKKSTPPLTPPPPPPPPNAPPPPYRPPSHFPFPPEANFLALTRAASITGSTDSPKISSSQRASGEPLGKPPPYSPVKMSRPEPRRAHSCSSSPLLFNPANGRPLTSPLDELNTLFSSGRSLLRKSTSGRKMRDGGLSIMLTHTRTPTPKDRFNSNINLPGREECGSAPTSPSLQLQDKNANNHSPHSPNPAPVENGNQISNGSLEDESHTKSNSSSSTSLHRHMDSHHTQVFQRLRLSNGDESVALGELLRWRRAQCEGRGDWKQQTPQSPPLPPTLLWTNRKASP</sequence>
<proteinExistence type="predicted"/>
<dbReference type="EMBL" id="CM041550">
    <property type="protein sequence ID" value="KAI3356333.1"/>
    <property type="molecule type" value="Genomic_DNA"/>
</dbReference>
<gene>
    <name evidence="1" type="ORF">L3Q82_017560</name>
</gene>
<protein>
    <submittedName>
        <fullName evidence="1">Uncharacterized protein</fullName>
    </submittedName>
</protein>
<evidence type="ECO:0000313" key="2">
    <source>
        <dbReference type="Proteomes" id="UP000831701"/>
    </source>
</evidence>
<keyword evidence="2" id="KW-1185">Reference proteome</keyword>
<evidence type="ECO:0000313" key="1">
    <source>
        <dbReference type="EMBL" id="KAI3356333.1"/>
    </source>
</evidence>
<comment type="caution">
    <text evidence="1">The sequence shown here is derived from an EMBL/GenBank/DDBJ whole genome shotgun (WGS) entry which is preliminary data.</text>
</comment>
<dbReference type="Proteomes" id="UP000831701">
    <property type="component" value="Chromosome 20"/>
</dbReference>
<name>A0ACB8VPA9_9TELE</name>
<accession>A0ACB8VPA9</accession>
<reference evidence="1" key="1">
    <citation type="submission" date="2022-04" db="EMBL/GenBank/DDBJ databases">
        <title>Jade perch genome.</title>
        <authorList>
            <person name="Chao B."/>
        </authorList>
    </citation>
    <scope>NUCLEOTIDE SEQUENCE</scope>
    <source>
        <strain evidence="1">CB-2022</strain>
    </source>
</reference>
<organism evidence="1 2">
    <name type="scientific">Scortum barcoo</name>
    <name type="common">barcoo grunter</name>
    <dbReference type="NCBI Taxonomy" id="214431"/>
    <lineage>
        <taxon>Eukaryota</taxon>
        <taxon>Metazoa</taxon>
        <taxon>Chordata</taxon>
        <taxon>Craniata</taxon>
        <taxon>Vertebrata</taxon>
        <taxon>Euteleostomi</taxon>
        <taxon>Actinopterygii</taxon>
        <taxon>Neopterygii</taxon>
        <taxon>Teleostei</taxon>
        <taxon>Neoteleostei</taxon>
        <taxon>Acanthomorphata</taxon>
        <taxon>Eupercaria</taxon>
        <taxon>Centrarchiformes</taxon>
        <taxon>Terapontoidei</taxon>
        <taxon>Terapontidae</taxon>
        <taxon>Scortum</taxon>
    </lineage>
</organism>